<evidence type="ECO:0000313" key="5">
    <source>
        <dbReference type="EMBL" id="CTQ77910.1"/>
    </source>
</evidence>
<dbReference type="InterPro" id="IPR036928">
    <property type="entry name" value="AS_sf"/>
</dbReference>
<dbReference type="Pfam" id="PF01425">
    <property type="entry name" value="Amidase"/>
    <property type="match status" value="1"/>
</dbReference>
<dbReference type="PROSITE" id="PS00571">
    <property type="entry name" value="AMIDASES"/>
    <property type="match status" value="1"/>
</dbReference>
<name>A0A0M6ZLM7_9HYPH</name>
<organism evidence="5 6">
    <name type="scientific">Roseibium album</name>
    <dbReference type="NCBI Taxonomy" id="311410"/>
    <lineage>
        <taxon>Bacteria</taxon>
        <taxon>Pseudomonadati</taxon>
        <taxon>Pseudomonadota</taxon>
        <taxon>Alphaproteobacteria</taxon>
        <taxon>Hyphomicrobiales</taxon>
        <taxon>Stappiaceae</taxon>
        <taxon>Roseibium</taxon>
    </lineage>
</organism>
<dbReference type="EMBL" id="CXWC01000014">
    <property type="protein sequence ID" value="CTQ77910.1"/>
    <property type="molecule type" value="Genomic_DNA"/>
</dbReference>
<comment type="function">
    <text evidence="1">Hydrolyzes indole-3-acetamide (IAM) into indole-3-acetic acid (IAA).</text>
</comment>
<dbReference type="RefSeq" id="WP_055120611.1">
    <property type="nucleotide sequence ID" value="NZ_CXWA01000010.1"/>
</dbReference>
<evidence type="ECO:0000256" key="3">
    <source>
        <dbReference type="ARBA" id="ARBA00021874"/>
    </source>
</evidence>
<evidence type="ECO:0000256" key="1">
    <source>
        <dbReference type="ARBA" id="ARBA00003871"/>
    </source>
</evidence>
<dbReference type="PANTHER" id="PTHR11895">
    <property type="entry name" value="TRANSAMIDASE"/>
    <property type="match status" value="1"/>
</dbReference>
<evidence type="ECO:0000259" key="4">
    <source>
        <dbReference type="Pfam" id="PF01425"/>
    </source>
</evidence>
<dbReference type="GO" id="GO:0016740">
    <property type="term" value="F:transferase activity"/>
    <property type="evidence" value="ECO:0007669"/>
    <property type="project" value="UniProtKB-KW"/>
</dbReference>
<dbReference type="AlphaFoldDB" id="A0A0M6ZLM7"/>
<dbReference type="InterPro" id="IPR000120">
    <property type="entry name" value="Amidase"/>
</dbReference>
<dbReference type="InterPro" id="IPR023631">
    <property type="entry name" value="Amidase_dom"/>
</dbReference>
<dbReference type="GO" id="GO:0016874">
    <property type="term" value="F:ligase activity"/>
    <property type="evidence" value="ECO:0007669"/>
    <property type="project" value="UniProtKB-KW"/>
</dbReference>
<keyword evidence="6" id="KW-1185">Reference proteome</keyword>
<dbReference type="OrthoDB" id="9811471at2"/>
<dbReference type="STRING" id="311410.LA5095_05329"/>
<comment type="similarity">
    <text evidence="2">Belongs to the amidase family.</text>
</comment>
<dbReference type="Proteomes" id="UP000049983">
    <property type="component" value="Unassembled WGS sequence"/>
</dbReference>
<keyword evidence="5" id="KW-0436">Ligase</keyword>
<protein>
    <recommendedName>
        <fullName evidence="3">Indoleacetamide hydrolase</fullName>
    </recommendedName>
</protein>
<accession>A0A0M6ZLM7</accession>
<dbReference type="GeneID" id="97672600"/>
<gene>
    <name evidence="5" type="primary">gatA_4</name>
    <name evidence="5" type="ORF">LA5096_05347</name>
</gene>
<sequence>MSSEIAFSDVRSLNSLLDTGRITPTELVSIFSERIKCFNDISRAFITVTAEEAANTAGSLNKVDLSKSSIAGIPYASKDLFDVKDIRTTAGSRVFQDRIATEDAFVIDCLRRKHAIGLGKTNLHEFAYGATGENEVYGTCVNAYDPTRLAGGSSSGSAAAVAFGMVPAALGTDTGGSVRAPAALNGLVGLKPTIGRVSTRGVVPYCWTLDHVGIMTRTVADSADILEIISGYDPKDPASVSLPEEPYSANLGADFSGIRIGIPTRFFFERADPEILAALELVKEHLSSRGAMLLPVTLPDMEHTRTVSLTVQLPEALSAHSAYLEEHGHLYSRDFRAGLALGQCLLAEHYVKAKRFIECYRQQTNAIFRDVDLILTPATPEIAPKVGTVKTTRDGVSEAVGNAITRFTSFFNMTGHPALTMPCGMHSDGLPIGLQLVGRYFEERTIFQVASDLDRTEAFSIPLPKTDC</sequence>
<evidence type="ECO:0000256" key="2">
    <source>
        <dbReference type="ARBA" id="ARBA00009199"/>
    </source>
</evidence>
<dbReference type="Gene3D" id="3.90.1300.10">
    <property type="entry name" value="Amidase signature (AS) domain"/>
    <property type="match status" value="1"/>
</dbReference>
<reference evidence="6" key="1">
    <citation type="submission" date="2015-07" db="EMBL/GenBank/DDBJ databases">
        <authorList>
            <person name="Rodrigo-Torres Lidia"/>
            <person name="Arahal R.David."/>
        </authorList>
    </citation>
    <scope>NUCLEOTIDE SEQUENCE [LARGE SCALE GENOMIC DNA]</scope>
    <source>
        <strain evidence="6">CECT 5096</strain>
    </source>
</reference>
<dbReference type="InterPro" id="IPR020556">
    <property type="entry name" value="Amidase_CS"/>
</dbReference>
<dbReference type="PANTHER" id="PTHR11895:SF7">
    <property type="entry name" value="GLUTAMYL-TRNA(GLN) AMIDOTRANSFERASE SUBUNIT A, MITOCHONDRIAL"/>
    <property type="match status" value="1"/>
</dbReference>
<feature type="domain" description="Amidase" evidence="4">
    <location>
        <begin position="26"/>
        <end position="446"/>
    </location>
</feature>
<proteinExistence type="inferred from homology"/>
<keyword evidence="5" id="KW-0808">Transferase</keyword>
<evidence type="ECO:0000313" key="6">
    <source>
        <dbReference type="Proteomes" id="UP000049983"/>
    </source>
</evidence>
<dbReference type="SUPFAM" id="SSF75304">
    <property type="entry name" value="Amidase signature (AS) enzymes"/>
    <property type="match status" value="1"/>
</dbReference>